<keyword evidence="12" id="KW-1185">Reference proteome</keyword>
<evidence type="ECO:0000256" key="1">
    <source>
        <dbReference type="ARBA" id="ARBA00004141"/>
    </source>
</evidence>
<keyword evidence="3" id="KW-0547">Nucleotide-binding</keyword>
<evidence type="ECO:0000256" key="2">
    <source>
        <dbReference type="ARBA" id="ARBA00022692"/>
    </source>
</evidence>
<evidence type="ECO:0000259" key="10">
    <source>
        <dbReference type="PROSITE" id="PS50929"/>
    </source>
</evidence>
<dbReference type="SUPFAM" id="SSF90123">
    <property type="entry name" value="ABC transporter transmembrane region"/>
    <property type="match status" value="1"/>
</dbReference>
<evidence type="ECO:0000256" key="5">
    <source>
        <dbReference type="ARBA" id="ARBA00022989"/>
    </source>
</evidence>
<dbReference type="InterPro" id="IPR003593">
    <property type="entry name" value="AAA+_ATPase"/>
</dbReference>
<dbReference type="Pfam" id="PF00005">
    <property type="entry name" value="ABC_tran"/>
    <property type="match status" value="1"/>
</dbReference>
<dbReference type="GO" id="GO:0016020">
    <property type="term" value="C:membrane"/>
    <property type="evidence" value="ECO:0007669"/>
    <property type="project" value="UniProtKB-SubCell"/>
</dbReference>
<dbReference type="AlphaFoldDB" id="A0AAD3HLQ5"/>
<dbReference type="InterPro" id="IPR011527">
    <property type="entry name" value="ABC1_TM_dom"/>
</dbReference>
<dbReference type="CDD" id="cd18572">
    <property type="entry name" value="ABC_6TM_TAP"/>
    <property type="match status" value="1"/>
</dbReference>
<gene>
    <name evidence="11" type="ORF">Agub_g6285</name>
</gene>
<feature type="compositionally biased region" description="Basic and acidic residues" evidence="7">
    <location>
        <begin position="805"/>
        <end position="817"/>
    </location>
</feature>
<feature type="domain" description="ABC transporter" evidence="9">
    <location>
        <begin position="387"/>
        <end position="626"/>
    </location>
</feature>
<evidence type="ECO:0000256" key="4">
    <source>
        <dbReference type="ARBA" id="ARBA00022840"/>
    </source>
</evidence>
<keyword evidence="6 8" id="KW-0472">Membrane</keyword>
<dbReference type="InterPro" id="IPR039421">
    <property type="entry name" value="Type_1_exporter"/>
</dbReference>
<evidence type="ECO:0000313" key="11">
    <source>
        <dbReference type="EMBL" id="GFR44975.1"/>
    </source>
</evidence>
<evidence type="ECO:0000256" key="8">
    <source>
        <dbReference type="SAM" id="Phobius"/>
    </source>
</evidence>
<evidence type="ECO:0000259" key="9">
    <source>
        <dbReference type="PROSITE" id="PS50893"/>
    </source>
</evidence>
<evidence type="ECO:0000256" key="3">
    <source>
        <dbReference type="ARBA" id="ARBA00022741"/>
    </source>
</evidence>
<evidence type="ECO:0000313" key="12">
    <source>
        <dbReference type="Proteomes" id="UP001054857"/>
    </source>
</evidence>
<feature type="transmembrane region" description="Helical" evidence="8">
    <location>
        <begin position="290"/>
        <end position="319"/>
    </location>
</feature>
<name>A0AAD3HLQ5_9CHLO</name>
<feature type="transmembrane region" description="Helical" evidence="8">
    <location>
        <begin position="213"/>
        <end position="232"/>
    </location>
</feature>
<evidence type="ECO:0000256" key="7">
    <source>
        <dbReference type="SAM" id="MobiDB-lite"/>
    </source>
</evidence>
<sequence>MFPTTAAGVAVQPAARQNGAASATDFLRELPKAFVDWWTVDIPGKAKQLETTVKLKPVLAKLWSLCVPDIPLLVVASVFMVIASLCELAIPHYATKSIFAASEGSTAFKGFLSILTCAVSAYGTAAALRGFCFSILNNRMTRRLRAELFSSLARRETAFFDGEDVGGLTSRLQADCAAMTKVIATNANIAIRNLLQALGGVAYLYTLSPPLCGITVAISAVLWAVTLVYGRFARRMQKVFQDVLAESNTVAEEALTLSRTVRTFGTEGSETRRYTTWLDRLYQVGKRQAAGYALFVASGHIACYASKVAALAVGCAMVLSGRLTAEQLTNFIMYVEFVTYASLNVCDEFTEICEAVGASERVVTMLGAPPAPQTAPGATLPAFSGRVSLRDVRFSYPSRPHTLALDGVNLTFQPGQLTALVGLSGSGKTTVCALLQRLYDPASGQLLLDEQLDVRQADAAWYRQQIGVVPQEPRLFSRSIAANIAYGMEHDPPHQSAIEEAARAANAHDFIMGLPEGYDTLVTDKLLSGGQKQRLALARALIRKPKLLVLDEFSSALDAESEAQVHAALDRAMSSRERTVVVIAHRLSTVRHADCIVVMDKGKVYEQGDHHELLARRGIYWQLVCRQQYGIDPHGGNGGGGGRGGGSIAGLAATDVDEEGREGVSEPREATAAAAMFGGGGEYDGRMDGGDGGGEQGGGGFLGGDESGSLMMTVDEEAGGGMSYSASSGSSVLTHGSASCSPSPSSSSSSSFSSRLARGSKAPMADDEDNDAMLASVLGSATDADIARALPEQQQQQRRSPTSRQRSEVLRGAHGDGDGSSCGHVHHDDGEVNGSGDGGKEEDADADGGDGGGLLSVVGVGSSSSVAGSMGTMDEENDEAGRPAG</sequence>
<keyword evidence="2 8" id="KW-0812">Transmembrane</keyword>
<proteinExistence type="predicted"/>
<dbReference type="EMBL" id="BMAR01000009">
    <property type="protein sequence ID" value="GFR44975.1"/>
    <property type="molecule type" value="Genomic_DNA"/>
</dbReference>
<dbReference type="SUPFAM" id="SSF52540">
    <property type="entry name" value="P-loop containing nucleoside triphosphate hydrolases"/>
    <property type="match status" value="1"/>
</dbReference>
<feature type="region of interest" description="Disordered" evidence="7">
    <location>
        <begin position="721"/>
        <end position="885"/>
    </location>
</feature>
<dbReference type="GO" id="GO:0016887">
    <property type="term" value="F:ATP hydrolysis activity"/>
    <property type="evidence" value="ECO:0007669"/>
    <property type="project" value="InterPro"/>
</dbReference>
<protein>
    <submittedName>
        <fullName evidence="11">Uncharacterized protein</fullName>
    </submittedName>
</protein>
<feature type="transmembrane region" description="Helical" evidence="8">
    <location>
        <begin position="189"/>
        <end position="207"/>
    </location>
</feature>
<feature type="non-terminal residue" evidence="11">
    <location>
        <position position="885"/>
    </location>
</feature>
<dbReference type="PANTHER" id="PTHR43394:SF19">
    <property type="entry name" value="ABC TRANSPORTER B FAMILY"/>
    <property type="match status" value="1"/>
</dbReference>
<feature type="compositionally biased region" description="Low complexity" evidence="7">
    <location>
        <begin position="855"/>
        <end position="869"/>
    </location>
</feature>
<dbReference type="PROSITE" id="PS00211">
    <property type="entry name" value="ABC_TRANSPORTER_1"/>
    <property type="match status" value="1"/>
</dbReference>
<dbReference type="FunFam" id="3.40.50.300:FF:001797">
    <property type="entry name" value="ABC transporter, putative"/>
    <property type="match status" value="1"/>
</dbReference>
<dbReference type="GO" id="GO:0015421">
    <property type="term" value="F:ABC-type oligopeptide transporter activity"/>
    <property type="evidence" value="ECO:0007669"/>
    <property type="project" value="TreeGrafter"/>
</dbReference>
<feature type="compositionally biased region" description="Low complexity" evidence="7">
    <location>
        <begin position="793"/>
        <end position="804"/>
    </location>
</feature>
<reference evidence="11 12" key="1">
    <citation type="journal article" date="2021" name="Sci. Rep.">
        <title>Genome sequencing of the multicellular alga Astrephomene provides insights into convergent evolution of germ-soma differentiation.</title>
        <authorList>
            <person name="Yamashita S."/>
            <person name="Yamamoto K."/>
            <person name="Matsuzaki R."/>
            <person name="Suzuki S."/>
            <person name="Yamaguchi H."/>
            <person name="Hirooka S."/>
            <person name="Minakuchi Y."/>
            <person name="Miyagishima S."/>
            <person name="Kawachi M."/>
            <person name="Toyoda A."/>
            <person name="Nozaki H."/>
        </authorList>
    </citation>
    <scope>NUCLEOTIDE SEQUENCE [LARGE SCALE GENOMIC DNA]</scope>
    <source>
        <strain evidence="11 12">NIES-4017</strain>
    </source>
</reference>
<dbReference type="PANTHER" id="PTHR43394">
    <property type="entry name" value="ATP-DEPENDENT PERMEASE MDL1, MITOCHONDRIAL"/>
    <property type="match status" value="1"/>
</dbReference>
<comment type="subcellular location">
    <subcellularLocation>
        <location evidence="1">Membrane</location>
        <topology evidence="1">Multi-pass membrane protein</topology>
    </subcellularLocation>
</comment>
<dbReference type="PROSITE" id="PS50929">
    <property type="entry name" value="ABC_TM1F"/>
    <property type="match status" value="1"/>
</dbReference>
<dbReference type="GO" id="GO:0005524">
    <property type="term" value="F:ATP binding"/>
    <property type="evidence" value="ECO:0007669"/>
    <property type="project" value="UniProtKB-KW"/>
</dbReference>
<accession>A0AAD3HLQ5</accession>
<comment type="caution">
    <text evidence="11">The sequence shown here is derived from an EMBL/GenBank/DDBJ whole genome shotgun (WGS) entry which is preliminary data.</text>
</comment>
<dbReference type="PROSITE" id="PS50893">
    <property type="entry name" value="ABC_TRANSPORTER_2"/>
    <property type="match status" value="1"/>
</dbReference>
<feature type="compositionally biased region" description="Gly residues" evidence="7">
    <location>
        <begin position="690"/>
        <end position="706"/>
    </location>
</feature>
<dbReference type="Pfam" id="PF00664">
    <property type="entry name" value="ABC_membrane"/>
    <property type="match status" value="1"/>
</dbReference>
<keyword evidence="5 8" id="KW-1133">Transmembrane helix</keyword>
<dbReference type="InterPro" id="IPR027417">
    <property type="entry name" value="P-loop_NTPase"/>
</dbReference>
<feature type="region of interest" description="Disordered" evidence="7">
    <location>
        <begin position="677"/>
        <end position="708"/>
    </location>
</feature>
<evidence type="ECO:0000256" key="6">
    <source>
        <dbReference type="ARBA" id="ARBA00023136"/>
    </source>
</evidence>
<dbReference type="SMART" id="SM00382">
    <property type="entry name" value="AAA"/>
    <property type="match status" value="1"/>
</dbReference>
<dbReference type="Gene3D" id="1.20.1560.10">
    <property type="entry name" value="ABC transporter type 1, transmembrane domain"/>
    <property type="match status" value="1"/>
</dbReference>
<dbReference type="InterPro" id="IPR017871">
    <property type="entry name" value="ABC_transporter-like_CS"/>
</dbReference>
<feature type="compositionally biased region" description="Low complexity" evidence="7">
    <location>
        <begin position="723"/>
        <end position="754"/>
    </location>
</feature>
<organism evidence="11 12">
    <name type="scientific">Astrephomene gubernaculifera</name>
    <dbReference type="NCBI Taxonomy" id="47775"/>
    <lineage>
        <taxon>Eukaryota</taxon>
        <taxon>Viridiplantae</taxon>
        <taxon>Chlorophyta</taxon>
        <taxon>core chlorophytes</taxon>
        <taxon>Chlorophyceae</taxon>
        <taxon>CS clade</taxon>
        <taxon>Chlamydomonadales</taxon>
        <taxon>Astrephomenaceae</taxon>
        <taxon>Astrephomene</taxon>
    </lineage>
</organism>
<dbReference type="InterPro" id="IPR036640">
    <property type="entry name" value="ABC1_TM_sf"/>
</dbReference>
<dbReference type="Gene3D" id="3.40.50.300">
    <property type="entry name" value="P-loop containing nucleotide triphosphate hydrolases"/>
    <property type="match status" value="1"/>
</dbReference>
<dbReference type="InterPro" id="IPR003439">
    <property type="entry name" value="ABC_transporter-like_ATP-bd"/>
</dbReference>
<dbReference type="Proteomes" id="UP001054857">
    <property type="component" value="Unassembled WGS sequence"/>
</dbReference>
<feature type="transmembrane region" description="Helical" evidence="8">
    <location>
        <begin position="70"/>
        <end position="90"/>
    </location>
</feature>
<feature type="domain" description="ABC transmembrane type-1" evidence="10">
    <location>
        <begin position="74"/>
        <end position="339"/>
    </location>
</feature>
<keyword evidence="4" id="KW-0067">ATP-binding</keyword>
<feature type="transmembrane region" description="Helical" evidence="8">
    <location>
        <begin position="110"/>
        <end position="136"/>
    </location>
</feature>